<sequence>TVTGTVSSSGYRQGESGDPSTSSTPAITFLIQEALISGGLAALARDPSFIAVTRDEMVTSSRLEMDEVEKAAMELLKRRETLQGTKTGPARQDTSAASPASSPRLGAAPSQKTIAAAWL</sequence>
<gene>
    <name evidence="2" type="primary">Cacna1s_1</name>
    <name evidence="2" type="ORF">SYRPAR_R14631</name>
</gene>
<protein>
    <submittedName>
        <fullName evidence="2">CAC1S protein</fullName>
    </submittedName>
</protein>
<reference evidence="2 3" key="1">
    <citation type="submission" date="2019-09" db="EMBL/GenBank/DDBJ databases">
        <title>Bird 10,000 Genomes (B10K) Project - Family phase.</title>
        <authorList>
            <person name="Zhang G."/>
        </authorList>
    </citation>
    <scope>NUCLEOTIDE SEQUENCE [LARGE SCALE GENOMIC DNA]</scope>
    <source>
        <strain evidence="2">B10K-DU-003-42</strain>
        <tissue evidence="2">Mixed tissue sample</tissue>
    </source>
</reference>
<dbReference type="Proteomes" id="UP000536260">
    <property type="component" value="Unassembled WGS sequence"/>
</dbReference>
<evidence type="ECO:0000256" key="1">
    <source>
        <dbReference type="SAM" id="MobiDB-lite"/>
    </source>
</evidence>
<feature type="non-terminal residue" evidence="2">
    <location>
        <position position="119"/>
    </location>
</feature>
<dbReference type="EMBL" id="VZTO01025936">
    <property type="protein sequence ID" value="NXT29290.1"/>
    <property type="molecule type" value="Genomic_DNA"/>
</dbReference>
<dbReference type="AlphaFoldDB" id="A0A7L3BH27"/>
<feature type="region of interest" description="Disordered" evidence="1">
    <location>
        <begin position="78"/>
        <end position="119"/>
    </location>
</feature>
<name>A0A7L3BH27_9AVES</name>
<comment type="caution">
    <text evidence="2">The sequence shown here is derived from an EMBL/GenBank/DDBJ whole genome shotgun (WGS) entry which is preliminary data.</text>
</comment>
<evidence type="ECO:0000313" key="3">
    <source>
        <dbReference type="Proteomes" id="UP000536260"/>
    </source>
</evidence>
<keyword evidence="3" id="KW-1185">Reference proteome</keyword>
<organism evidence="2 3">
    <name type="scientific">Syrrhaptes paradoxus</name>
    <name type="common">Pallas's sandgrouse</name>
    <dbReference type="NCBI Taxonomy" id="302527"/>
    <lineage>
        <taxon>Eukaryota</taxon>
        <taxon>Metazoa</taxon>
        <taxon>Chordata</taxon>
        <taxon>Craniata</taxon>
        <taxon>Vertebrata</taxon>
        <taxon>Euteleostomi</taxon>
        <taxon>Archelosauria</taxon>
        <taxon>Archosauria</taxon>
        <taxon>Dinosauria</taxon>
        <taxon>Saurischia</taxon>
        <taxon>Theropoda</taxon>
        <taxon>Coelurosauria</taxon>
        <taxon>Aves</taxon>
        <taxon>Neognathae</taxon>
        <taxon>Neoaves</taxon>
        <taxon>Columbimorphae</taxon>
        <taxon>Pterocliformes</taxon>
        <taxon>Pteroclidae</taxon>
        <taxon>Syrrhaptes</taxon>
    </lineage>
</organism>
<feature type="compositionally biased region" description="Polar residues" evidence="1">
    <location>
        <begin position="1"/>
        <end position="11"/>
    </location>
</feature>
<proteinExistence type="predicted"/>
<feature type="non-terminal residue" evidence="2">
    <location>
        <position position="1"/>
    </location>
</feature>
<feature type="compositionally biased region" description="Polar residues" evidence="1">
    <location>
        <begin position="82"/>
        <end position="101"/>
    </location>
</feature>
<accession>A0A7L3BH27</accession>
<evidence type="ECO:0000313" key="2">
    <source>
        <dbReference type="EMBL" id="NXT29290.1"/>
    </source>
</evidence>
<feature type="region of interest" description="Disordered" evidence="1">
    <location>
        <begin position="1"/>
        <end position="24"/>
    </location>
</feature>